<sequence length="365" mass="42430">MLRQIYEIFIRKNNILLSSAQIKMLSEKKYVIEKYKKIAEEYLRHFHSGVATDDNLDFVIDRIEKSLTCDIFRLKNFEKEFGTNLEKYYFLQSLTRGDGMKVFGMYYKNKFDEDVVEDDESVIRVRFSVDEDLFVFDGMFFGALGSNENGVFVVKRVYLPKIDVRSIERWDLLQRNVTIAFFSNISLDNDALNRIKEVECDIVVLTGRFNVKNISSTVIRFAQSCKNDIIVMLDRNEPVQTILPVNFEIPEKPSNLHPATNPAHIQLHNRNIVVVKDEICAKKAQGMFFKDNYYESFARTFLSQYTYNFEVGFKEIPHLIFVGQDTRAFIVECDGVILASCGGDDNAYVEYRTESGKAEIKYLFV</sequence>
<protein>
    <submittedName>
        <fullName evidence="1">Uncharacterized protein</fullName>
    </submittedName>
</protein>
<keyword evidence="2" id="KW-1185">Reference proteome</keyword>
<dbReference type="InParanoid" id="L2GYW0"/>
<dbReference type="GeneID" id="19877959"/>
<dbReference type="OrthoDB" id="2194852at2759"/>
<reference evidence="2" key="1">
    <citation type="submission" date="2011-03" db="EMBL/GenBank/DDBJ databases">
        <title>The genome sequence of Vavraia culicis strain floridensis.</title>
        <authorList>
            <consortium name="The Broad Institute Genome Sequencing Platform"/>
            <person name="Cuomo C."/>
            <person name="Becnel J."/>
            <person name="Sanscrainte N."/>
            <person name="Young S.K."/>
            <person name="Zeng Q."/>
            <person name="Gargeya S."/>
            <person name="Fitzgerald M."/>
            <person name="Haas B."/>
            <person name="Abouelleil A."/>
            <person name="Alvarado L."/>
            <person name="Arachchi H.M."/>
            <person name="Berlin A."/>
            <person name="Chapman S.B."/>
            <person name="Gearin G."/>
            <person name="Goldberg J."/>
            <person name="Griggs A."/>
            <person name="Gujja S."/>
            <person name="Hansen M."/>
            <person name="Heiman D."/>
            <person name="Howarth C."/>
            <person name="Larimer J."/>
            <person name="Lui A."/>
            <person name="MacDonald P.J.P."/>
            <person name="McCowen C."/>
            <person name="Montmayeur A."/>
            <person name="Murphy C."/>
            <person name="Neiman D."/>
            <person name="Pearson M."/>
            <person name="Priest M."/>
            <person name="Roberts A."/>
            <person name="Saif S."/>
            <person name="Shea T."/>
            <person name="Sisk P."/>
            <person name="Stolte C."/>
            <person name="Sykes S."/>
            <person name="Wortman J."/>
            <person name="Nusbaum C."/>
            <person name="Birren B."/>
        </authorList>
    </citation>
    <scope>NUCLEOTIDE SEQUENCE [LARGE SCALE GENOMIC DNA]</scope>
    <source>
        <strain evidence="2">floridensis</strain>
    </source>
</reference>
<evidence type="ECO:0000313" key="2">
    <source>
        <dbReference type="Proteomes" id="UP000011081"/>
    </source>
</evidence>
<gene>
    <name evidence="1" type="ORF">VCUG_00067</name>
</gene>
<dbReference type="AlphaFoldDB" id="L2GYW0"/>
<dbReference type="HOGENOM" id="CLU_759107_0_0_1"/>
<dbReference type="Proteomes" id="UP000011081">
    <property type="component" value="Unassembled WGS sequence"/>
</dbReference>
<name>L2GYW0_VAVCU</name>
<organism evidence="1 2">
    <name type="scientific">Vavraia culicis (isolate floridensis)</name>
    <name type="common">Microsporidian parasite</name>
    <dbReference type="NCBI Taxonomy" id="948595"/>
    <lineage>
        <taxon>Eukaryota</taxon>
        <taxon>Fungi</taxon>
        <taxon>Fungi incertae sedis</taxon>
        <taxon>Microsporidia</taxon>
        <taxon>Pleistophoridae</taxon>
        <taxon>Vavraia</taxon>
    </lineage>
</organism>
<evidence type="ECO:0000313" key="1">
    <source>
        <dbReference type="EMBL" id="ELA48458.1"/>
    </source>
</evidence>
<dbReference type="EMBL" id="GL877404">
    <property type="protein sequence ID" value="ELA48458.1"/>
    <property type="molecule type" value="Genomic_DNA"/>
</dbReference>
<proteinExistence type="predicted"/>
<dbReference type="STRING" id="948595.L2GYW0"/>
<dbReference type="VEuPathDB" id="MicrosporidiaDB:VCUG_00067"/>
<dbReference type="OMA" id="EYLRHFH"/>
<accession>L2GYW0</accession>
<dbReference type="RefSeq" id="XP_008073088.1">
    <property type="nucleotide sequence ID" value="XM_008074897.1"/>
</dbReference>